<dbReference type="Pfam" id="PF04632">
    <property type="entry name" value="FUSC"/>
    <property type="match status" value="1"/>
</dbReference>
<feature type="transmembrane region" description="Helical" evidence="6">
    <location>
        <begin position="496"/>
        <end position="515"/>
    </location>
</feature>
<evidence type="ECO:0000313" key="7">
    <source>
        <dbReference type="EMBL" id="KAK2079838.1"/>
    </source>
</evidence>
<feature type="transmembrane region" description="Helical" evidence="6">
    <location>
        <begin position="117"/>
        <end position="135"/>
    </location>
</feature>
<evidence type="ECO:0000256" key="6">
    <source>
        <dbReference type="SAM" id="Phobius"/>
    </source>
</evidence>
<evidence type="ECO:0000256" key="1">
    <source>
        <dbReference type="ARBA" id="ARBA00004141"/>
    </source>
</evidence>
<feature type="transmembrane region" description="Helical" evidence="6">
    <location>
        <begin position="141"/>
        <end position="162"/>
    </location>
</feature>
<dbReference type="InterPro" id="IPR006726">
    <property type="entry name" value="PHBA_efflux_AaeB/fusaric-R"/>
</dbReference>
<dbReference type="AlphaFoldDB" id="A0AAD9IK94"/>
<evidence type="ECO:0000256" key="2">
    <source>
        <dbReference type="ARBA" id="ARBA00022692"/>
    </source>
</evidence>
<keyword evidence="2 6" id="KW-0812">Transmembrane</keyword>
<feature type="transmembrane region" description="Helical" evidence="6">
    <location>
        <begin position="91"/>
        <end position="110"/>
    </location>
</feature>
<reference evidence="7" key="1">
    <citation type="submission" date="2021-01" db="EMBL/GenBank/DDBJ databases">
        <authorList>
            <person name="Eckstrom K.M.E."/>
        </authorList>
    </citation>
    <scope>NUCLEOTIDE SEQUENCE</scope>
    <source>
        <strain evidence="7">UVCC 0001</strain>
    </source>
</reference>
<evidence type="ECO:0000256" key="4">
    <source>
        <dbReference type="ARBA" id="ARBA00023136"/>
    </source>
</evidence>
<comment type="subcellular location">
    <subcellularLocation>
        <location evidence="1">Membrane</location>
        <topology evidence="1">Multi-pass membrane protein</topology>
    </subcellularLocation>
</comment>
<name>A0AAD9IK94_PROWI</name>
<sequence length="1109" mass="121050">MASTVALVLACLSYPAVWRRLSINNEFVTPMICLVWLTVLFLVRPASRQGMFQLGCNMLVAASCAVCLALACVYLTAGILGNNYKNSSTKAIVLLAITCPVVFGLALFRVRKGTRRFPGMMALLFFTPIVCASYHTNEGRLALFPSFFLLYCVLGVAAAWLVTHTVAPTPAGLLARVALAGSFRISGRLAVDLTALLMGPLNQRGRLAQATGTGRAGGSVNVDQGLYEPIMKLHRASYEGGKRVTSARMHGTSARLEIDLYRPTHFFPFRAFFKLHLLCRWLLSTVTTMIYPVQAGKLCLTLVQANRAVFEEAAAQLDACCAATADTLEFDAPIGDGLARLVELHRAAAELVRALRALPADLALTPENMAFHILSMRQVYQLLPAVLARDQPGSGPAVAHVLRSVPPIDFERAVSPLGPLGAQKTPSMAPLRALKASLAERGDRLRRDALRRHLQSKEPAVVAAGALARDAARQPSRWQRLTDWMRARWELTTDQLAVATQVTLSFFIVMLLTVVDATYYGLNERTVWAMVSAMAVAETTIGAVYQKSILRLLGTVVGAALGLGTLYFAVLCNGLSHENRPLKFIATTVCLSFFSGIIAMLGAWDSVNMFGYISVAIIMYGAALPGYVDGAIYWNYGLWRGLLTLIGILLHMAVTQLVFPLSSRQTLRTAVEEVLTLQGELCAEVLRSLAPPRAKGVASPGRLSSSRRRLLEDGREAHEGVNGSFSRSFSGSFSGLVARVASHAARLRRTVSGTAWDDDGADAEAWPGAVQRHSAPCRVGRRGPSEDSVPDSGALEMGTRTGVGAPKSAPLAGRAAAERWVGASSIYVPGGGLLRRLRALFRQLSLEEGPALIQDDPAAPGSRFHGLLRHRLARAWREAAVKVASLADILDILPYEFELFHKPHRLRAGPAFRSQRLFRHIINTMSAFACLMDAQRVRSLSILEPDSERLERLSRQMKECLTALRLLLEERLDVDAAFTTLEALDEHTEQLFLHFLAEHLSDRGKARGQVVLTLAFLSLLFNMSWVMRRLALALTDTFWGRHSPQGQRALKHFSEAQRWAVDEDLLYAAQGALNLTLASYHPPCPEASPSQSHGQETDDAPEGLDDRLS</sequence>
<evidence type="ECO:0000313" key="8">
    <source>
        <dbReference type="Proteomes" id="UP001255856"/>
    </source>
</evidence>
<feature type="transmembrane region" description="Helical" evidence="6">
    <location>
        <begin position="639"/>
        <end position="659"/>
    </location>
</feature>
<protein>
    <submittedName>
        <fullName evidence="7">Uncharacterized protein</fullName>
    </submittedName>
</protein>
<organism evidence="7 8">
    <name type="scientific">Prototheca wickerhamii</name>
    <dbReference type="NCBI Taxonomy" id="3111"/>
    <lineage>
        <taxon>Eukaryota</taxon>
        <taxon>Viridiplantae</taxon>
        <taxon>Chlorophyta</taxon>
        <taxon>core chlorophytes</taxon>
        <taxon>Trebouxiophyceae</taxon>
        <taxon>Chlorellales</taxon>
        <taxon>Chlorellaceae</taxon>
        <taxon>Prototheca</taxon>
    </lineage>
</organism>
<feature type="transmembrane region" description="Helical" evidence="6">
    <location>
        <begin position="609"/>
        <end position="627"/>
    </location>
</feature>
<accession>A0AAD9IK94</accession>
<gene>
    <name evidence="7" type="ORF">QBZ16_002233</name>
</gene>
<dbReference type="PANTHER" id="PTHR31086">
    <property type="entry name" value="ALUMINUM-ACTIVATED MALATE TRANSPORTER 10"/>
    <property type="match status" value="1"/>
</dbReference>
<dbReference type="GO" id="GO:0022857">
    <property type="term" value="F:transmembrane transporter activity"/>
    <property type="evidence" value="ECO:0007669"/>
    <property type="project" value="InterPro"/>
</dbReference>
<evidence type="ECO:0000256" key="3">
    <source>
        <dbReference type="ARBA" id="ARBA00022989"/>
    </source>
</evidence>
<evidence type="ECO:0000256" key="5">
    <source>
        <dbReference type="SAM" id="MobiDB-lite"/>
    </source>
</evidence>
<keyword evidence="4 6" id="KW-0472">Membrane</keyword>
<keyword evidence="8" id="KW-1185">Reference proteome</keyword>
<feature type="transmembrane region" description="Helical" evidence="6">
    <location>
        <begin position="552"/>
        <end position="570"/>
    </location>
</feature>
<feature type="transmembrane region" description="Helical" evidence="6">
    <location>
        <begin position="29"/>
        <end position="46"/>
    </location>
</feature>
<feature type="transmembrane region" description="Helical" evidence="6">
    <location>
        <begin position="58"/>
        <end position="79"/>
    </location>
</feature>
<feature type="region of interest" description="Disordered" evidence="5">
    <location>
        <begin position="769"/>
        <end position="808"/>
    </location>
</feature>
<proteinExistence type="predicted"/>
<dbReference type="GO" id="GO:0005886">
    <property type="term" value="C:plasma membrane"/>
    <property type="evidence" value="ECO:0007669"/>
    <property type="project" value="InterPro"/>
</dbReference>
<comment type="caution">
    <text evidence="7">The sequence shown here is derived from an EMBL/GenBank/DDBJ whole genome shotgun (WGS) entry which is preliminary data.</text>
</comment>
<dbReference type="EMBL" id="JASFZW010000002">
    <property type="protein sequence ID" value="KAK2079838.1"/>
    <property type="molecule type" value="Genomic_DNA"/>
</dbReference>
<feature type="region of interest" description="Disordered" evidence="5">
    <location>
        <begin position="1083"/>
        <end position="1109"/>
    </location>
</feature>
<keyword evidence="3 6" id="KW-1133">Transmembrane helix</keyword>
<feature type="transmembrane region" description="Helical" evidence="6">
    <location>
        <begin position="582"/>
        <end position="602"/>
    </location>
</feature>
<dbReference type="Proteomes" id="UP001255856">
    <property type="component" value="Unassembled WGS sequence"/>
</dbReference>